<protein>
    <submittedName>
        <fullName evidence="1">Uncharacterized protein</fullName>
    </submittedName>
</protein>
<evidence type="ECO:0000313" key="1">
    <source>
        <dbReference type="EMBL" id="KAG9220237.1"/>
    </source>
</evidence>
<dbReference type="EMBL" id="WQMT02000008">
    <property type="protein sequence ID" value="KAG9220237.1"/>
    <property type="molecule type" value="Genomic_DNA"/>
</dbReference>
<reference evidence="1 2" key="1">
    <citation type="journal article" date="2021" name="Appl. Environ. Microbiol.">
        <title>Genetic linkage and physical mapping for an oyster mushroom Pleurotus cornucopiae and QTL analysis for the trait cap color.</title>
        <authorList>
            <person name="Zhang Y."/>
            <person name="Gao W."/>
            <person name="Sonnenberg A."/>
            <person name="Chen Q."/>
            <person name="Zhang J."/>
            <person name="Huang C."/>
        </authorList>
    </citation>
    <scope>NUCLEOTIDE SEQUENCE [LARGE SCALE GENOMIC DNA]</scope>
    <source>
        <strain evidence="1">CCMSSC00406</strain>
    </source>
</reference>
<sequence>MLDSSYALRSSLLSVLAAHARGSTALTAPTSGLISTLSTPSLPLLPLLPRFFLPLCLLLLALVVFLVLGHSHPLPLFCRSNTLLGIDIHIALKPVSSTPANANANTN</sequence>
<evidence type="ECO:0000313" key="2">
    <source>
        <dbReference type="Proteomes" id="UP000824881"/>
    </source>
</evidence>
<name>A0ACB7IPR3_PLECO</name>
<keyword evidence="2" id="KW-1185">Reference proteome</keyword>
<dbReference type="Proteomes" id="UP000824881">
    <property type="component" value="Unassembled WGS sequence"/>
</dbReference>
<proteinExistence type="predicted"/>
<gene>
    <name evidence="1" type="ORF">CCMSSC00406_0009558</name>
</gene>
<comment type="caution">
    <text evidence="1">The sequence shown here is derived from an EMBL/GenBank/DDBJ whole genome shotgun (WGS) entry which is preliminary data.</text>
</comment>
<accession>A0ACB7IPR3</accession>
<organism evidence="1 2">
    <name type="scientific">Pleurotus cornucopiae</name>
    <name type="common">Cornucopia mushroom</name>
    <dbReference type="NCBI Taxonomy" id="5321"/>
    <lineage>
        <taxon>Eukaryota</taxon>
        <taxon>Fungi</taxon>
        <taxon>Dikarya</taxon>
        <taxon>Basidiomycota</taxon>
        <taxon>Agaricomycotina</taxon>
        <taxon>Agaricomycetes</taxon>
        <taxon>Agaricomycetidae</taxon>
        <taxon>Agaricales</taxon>
        <taxon>Pleurotineae</taxon>
        <taxon>Pleurotaceae</taxon>
        <taxon>Pleurotus</taxon>
    </lineage>
</organism>